<dbReference type="OrthoDB" id="6782661at2759"/>
<keyword evidence="2" id="KW-0812">Transmembrane</keyword>
<reference evidence="3" key="1">
    <citation type="journal article" date="2013" name="Genome Biol.">
        <title>Draft genome of the mountain pine beetle, Dendroctonus ponderosae Hopkins, a major forest pest.</title>
        <authorList>
            <person name="Keeling C.I."/>
            <person name="Yuen M.M."/>
            <person name="Liao N.Y."/>
            <person name="Docking T.R."/>
            <person name="Chan S.K."/>
            <person name="Taylor G.A."/>
            <person name="Palmquist D.L."/>
            <person name="Jackman S.D."/>
            <person name="Nguyen A."/>
            <person name="Li M."/>
            <person name="Henderson H."/>
            <person name="Janes J.K."/>
            <person name="Zhao Y."/>
            <person name="Pandoh P."/>
            <person name="Moore R."/>
            <person name="Sperling F.A."/>
            <person name="Huber D.P."/>
            <person name="Birol I."/>
            <person name="Jones S.J."/>
            <person name="Bohlmann J."/>
        </authorList>
    </citation>
    <scope>NUCLEOTIDE SEQUENCE</scope>
</reference>
<feature type="transmembrane region" description="Helical" evidence="2">
    <location>
        <begin position="102"/>
        <end position="121"/>
    </location>
</feature>
<feature type="region of interest" description="Disordered" evidence="1">
    <location>
        <begin position="34"/>
        <end position="62"/>
    </location>
</feature>
<protein>
    <submittedName>
        <fullName evidence="3">Uncharacterized protein</fullName>
    </submittedName>
</protein>
<gene>
    <name evidence="3" type="ORF">YQE_06406</name>
</gene>
<organism evidence="3">
    <name type="scientific">Dendroctonus ponderosae</name>
    <name type="common">Mountain pine beetle</name>
    <dbReference type="NCBI Taxonomy" id="77166"/>
    <lineage>
        <taxon>Eukaryota</taxon>
        <taxon>Metazoa</taxon>
        <taxon>Ecdysozoa</taxon>
        <taxon>Arthropoda</taxon>
        <taxon>Hexapoda</taxon>
        <taxon>Insecta</taxon>
        <taxon>Pterygota</taxon>
        <taxon>Neoptera</taxon>
        <taxon>Endopterygota</taxon>
        <taxon>Coleoptera</taxon>
        <taxon>Polyphaga</taxon>
        <taxon>Cucujiformia</taxon>
        <taxon>Curculionidae</taxon>
        <taxon>Scolytinae</taxon>
        <taxon>Dendroctonus</taxon>
    </lineage>
</organism>
<evidence type="ECO:0000256" key="2">
    <source>
        <dbReference type="SAM" id="Phobius"/>
    </source>
</evidence>
<accession>N6U8V6</accession>
<dbReference type="HOGENOM" id="CLU_1817759_0_0_1"/>
<feature type="compositionally biased region" description="Basic residues" evidence="1">
    <location>
        <begin position="46"/>
        <end position="55"/>
    </location>
</feature>
<evidence type="ECO:0000313" key="3">
    <source>
        <dbReference type="EMBL" id="ENN77071.1"/>
    </source>
</evidence>
<keyword evidence="2" id="KW-1133">Transmembrane helix</keyword>
<sequence>MTSLKQPDVNEALLIWDLRSSVGLLRLEISAPRSRSTSEEEVSSAAHRRSRRMSRRGSEASIPELSRRLIEACGSRLNNALKRLIFDLTQKFLRNSDGNQDLHVFMVILLVLIAGLILLGYGEERTVVHLHHWEYFNPPKDL</sequence>
<dbReference type="EMBL" id="KB740954">
    <property type="protein sequence ID" value="ENN77071.1"/>
    <property type="molecule type" value="Genomic_DNA"/>
</dbReference>
<name>N6U8V6_DENPD</name>
<dbReference type="AlphaFoldDB" id="N6U8V6"/>
<keyword evidence="2" id="KW-0472">Membrane</keyword>
<evidence type="ECO:0000256" key="1">
    <source>
        <dbReference type="SAM" id="MobiDB-lite"/>
    </source>
</evidence>
<feature type="non-terminal residue" evidence="3">
    <location>
        <position position="1"/>
    </location>
</feature>
<proteinExistence type="predicted"/>